<feature type="region of interest" description="Disordered" evidence="2">
    <location>
        <begin position="102"/>
        <end position="146"/>
    </location>
</feature>
<proteinExistence type="inferred from homology"/>
<dbReference type="InterPro" id="IPR050235">
    <property type="entry name" value="CK1_Ser-Thr_kinase"/>
</dbReference>
<keyword evidence="4" id="KW-1185">Reference proteome</keyword>
<dbReference type="Gene3D" id="1.10.510.10">
    <property type="entry name" value="Transferase(Phosphotransferase) domain 1"/>
    <property type="match status" value="1"/>
</dbReference>
<dbReference type="Proteomes" id="UP001443914">
    <property type="component" value="Unassembled WGS sequence"/>
</dbReference>
<dbReference type="AlphaFoldDB" id="A0AAW1J3N4"/>
<feature type="region of interest" description="Disordered" evidence="2">
    <location>
        <begin position="183"/>
        <end position="221"/>
    </location>
</feature>
<comment type="similarity">
    <text evidence="1">Belongs to the protein kinase superfamily. CK1 Ser/Thr protein kinase family. Casein kinase I subfamily.</text>
</comment>
<dbReference type="InterPro" id="IPR011009">
    <property type="entry name" value="Kinase-like_dom_sf"/>
</dbReference>
<protein>
    <recommendedName>
        <fullName evidence="5">Non-specific serine/threonine protein kinase</fullName>
    </recommendedName>
</protein>
<reference evidence="3" key="1">
    <citation type="submission" date="2024-03" db="EMBL/GenBank/DDBJ databases">
        <title>WGS assembly of Saponaria officinalis var. Norfolk2.</title>
        <authorList>
            <person name="Jenkins J."/>
            <person name="Shu S."/>
            <person name="Grimwood J."/>
            <person name="Barry K."/>
            <person name="Goodstein D."/>
            <person name="Schmutz J."/>
            <person name="Leebens-Mack J."/>
            <person name="Osbourn A."/>
        </authorList>
    </citation>
    <scope>NUCLEOTIDE SEQUENCE [LARGE SCALE GENOMIC DNA]</scope>
    <source>
        <strain evidence="3">JIC</strain>
    </source>
</reference>
<evidence type="ECO:0000313" key="4">
    <source>
        <dbReference type="Proteomes" id="UP001443914"/>
    </source>
</evidence>
<organism evidence="3 4">
    <name type="scientific">Saponaria officinalis</name>
    <name type="common">Common soapwort</name>
    <name type="synonym">Lychnis saponaria</name>
    <dbReference type="NCBI Taxonomy" id="3572"/>
    <lineage>
        <taxon>Eukaryota</taxon>
        <taxon>Viridiplantae</taxon>
        <taxon>Streptophyta</taxon>
        <taxon>Embryophyta</taxon>
        <taxon>Tracheophyta</taxon>
        <taxon>Spermatophyta</taxon>
        <taxon>Magnoliopsida</taxon>
        <taxon>eudicotyledons</taxon>
        <taxon>Gunneridae</taxon>
        <taxon>Pentapetalae</taxon>
        <taxon>Caryophyllales</taxon>
        <taxon>Caryophyllaceae</taxon>
        <taxon>Caryophylleae</taxon>
        <taxon>Saponaria</taxon>
    </lineage>
</organism>
<evidence type="ECO:0000313" key="3">
    <source>
        <dbReference type="EMBL" id="KAK9697642.1"/>
    </source>
</evidence>
<evidence type="ECO:0000256" key="1">
    <source>
        <dbReference type="ARBA" id="ARBA00005926"/>
    </source>
</evidence>
<gene>
    <name evidence="3" type="ORF">RND81_08G050500</name>
</gene>
<dbReference type="SUPFAM" id="SSF56112">
    <property type="entry name" value="Protein kinase-like (PK-like)"/>
    <property type="match status" value="1"/>
</dbReference>
<evidence type="ECO:0008006" key="5">
    <source>
        <dbReference type="Google" id="ProtNLM"/>
    </source>
</evidence>
<comment type="caution">
    <text evidence="3">The sequence shown here is derived from an EMBL/GenBank/DDBJ whole genome shotgun (WGS) entry which is preliminary data.</text>
</comment>
<dbReference type="EMBL" id="JBDFQZ010000008">
    <property type="protein sequence ID" value="KAK9697642.1"/>
    <property type="molecule type" value="Genomic_DNA"/>
</dbReference>
<name>A0AAW1J3N4_SAPOF</name>
<evidence type="ECO:0000256" key="2">
    <source>
        <dbReference type="SAM" id="MobiDB-lite"/>
    </source>
</evidence>
<dbReference type="PANTHER" id="PTHR11909">
    <property type="entry name" value="CASEIN KINASE-RELATED"/>
    <property type="match status" value="1"/>
</dbReference>
<sequence length="221" mass="24817">MESLGYVLLYFLKGSLSWQNVNAATKRKKYEKVCEMKQSTPVEMLCESLPAEFVSYMLHCHSLRFDERPDYKLLRRLFQELLDREGYSLDYMFDWTIKKDQQEQESKKTVSSPAVGGNSGRALPMDVDKNNGGVTEHGRAGNDDVSDAQINSNLAAERIVILKALLAENLSLTSCTSHEVLTKDGTEPVIPTETPNSNHGHGTTPLHQADEFSQMRISSTE</sequence>
<accession>A0AAW1J3N4</accession>